<proteinExistence type="predicted"/>
<sequence>MGVISDGAQSYETDVSAGYLPNNIYIDPNDTTYGSSGNEGSAMMQIVYDSAPGVDLGFCGPTTDVQFLSCLNDFEGSGFKANIIVDDLGFPGVAMFQNGTFATGVASFAQSNPGVHLVTAAGNDNGAYWQGSWTPVTLSTPLTLNGVTYTEANNFGTSTSPNPYATLF</sequence>
<evidence type="ECO:0000313" key="1">
    <source>
        <dbReference type="EMBL" id="EQD43064.1"/>
    </source>
</evidence>
<protein>
    <recommendedName>
        <fullName evidence="2">Peptidase S8/S53 domain-containing protein</fullName>
    </recommendedName>
</protein>
<accession>T1AQT0</accession>
<organism evidence="1">
    <name type="scientific">mine drainage metagenome</name>
    <dbReference type="NCBI Taxonomy" id="410659"/>
    <lineage>
        <taxon>unclassified sequences</taxon>
        <taxon>metagenomes</taxon>
        <taxon>ecological metagenomes</taxon>
    </lineage>
</organism>
<comment type="caution">
    <text evidence="1">The sequence shown here is derived from an EMBL/GenBank/DDBJ whole genome shotgun (WGS) entry which is preliminary data.</text>
</comment>
<dbReference type="InterPro" id="IPR036852">
    <property type="entry name" value="Peptidase_S8/S53_dom_sf"/>
</dbReference>
<reference evidence="1" key="1">
    <citation type="submission" date="2013-08" db="EMBL/GenBank/DDBJ databases">
        <authorList>
            <person name="Mendez C."/>
            <person name="Richter M."/>
            <person name="Ferrer M."/>
            <person name="Sanchez J."/>
        </authorList>
    </citation>
    <scope>NUCLEOTIDE SEQUENCE</scope>
</reference>
<evidence type="ECO:0008006" key="2">
    <source>
        <dbReference type="Google" id="ProtNLM"/>
    </source>
</evidence>
<feature type="non-terminal residue" evidence="1">
    <location>
        <position position="168"/>
    </location>
</feature>
<dbReference type="AlphaFoldDB" id="T1AQT0"/>
<dbReference type="GO" id="GO:0006508">
    <property type="term" value="P:proteolysis"/>
    <property type="evidence" value="ECO:0007669"/>
    <property type="project" value="InterPro"/>
</dbReference>
<dbReference type="EMBL" id="AUZZ01007243">
    <property type="protein sequence ID" value="EQD43064.1"/>
    <property type="molecule type" value="Genomic_DNA"/>
</dbReference>
<dbReference type="GO" id="GO:0004252">
    <property type="term" value="F:serine-type endopeptidase activity"/>
    <property type="evidence" value="ECO:0007669"/>
    <property type="project" value="InterPro"/>
</dbReference>
<name>T1AQT0_9ZZZZ</name>
<reference evidence="1" key="2">
    <citation type="journal article" date="2014" name="ISME J.">
        <title>Microbial stratification in low pH oxic and suboxic macroscopic growths along an acid mine drainage.</title>
        <authorList>
            <person name="Mendez-Garcia C."/>
            <person name="Mesa V."/>
            <person name="Sprenger R.R."/>
            <person name="Richter M."/>
            <person name="Diez M.S."/>
            <person name="Solano J."/>
            <person name="Bargiela R."/>
            <person name="Golyshina O.V."/>
            <person name="Manteca A."/>
            <person name="Ramos J.L."/>
            <person name="Gallego J.R."/>
            <person name="Llorente I."/>
            <person name="Martins Dos Santos V.A."/>
            <person name="Jensen O.N."/>
            <person name="Pelaez A.I."/>
            <person name="Sanchez J."/>
            <person name="Ferrer M."/>
        </authorList>
    </citation>
    <scope>NUCLEOTIDE SEQUENCE</scope>
</reference>
<dbReference type="SUPFAM" id="SSF52743">
    <property type="entry name" value="Subtilisin-like"/>
    <property type="match status" value="1"/>
</dbReference>
<gene>
    <name evidence="1" type="ORF">B2A_10036</name>
</gene>